<evidence type="ECO:0000256" key="4">
    <source>
        <dbReference type="ARBA" id="ARBA00023242"/>
    </source>
</evidence>
<evidence type="ECO:0000256" key="1">
    <source>
        <dbReference type="ARBA" id="ARBA00004123"/>
    </source>
</evidence>
<dbReference type="GO" id="GO:0003700">
    <property type="term" value="F:DNA-binding transcription factor activity"/>
    <property type="evidence" value="ECO:0007669"/>
    <property type="project" value="InterPro"/>
</dbReference>
<keyword evidence="2" id="KW-0805">Transcription regulation</keyword>
<gene>
    <name evidence="6" type="ORF">A4U43_C07F10960</name>
</gene>
<dbReference type="InterPro" id="IPR001005">
    <property type="entry name" value="SANT/Myb"/>
</dbReference>
<keyword evidence="7" id="KW-1185">Reference proteome</keyword>
<protein>
    <recommendedName>
        <fullName evidence="5">Myb-like domain-containing protein</fullName>
    </recommendedName>
</protein>
<comment type="subcellular location">
    <subcellularLocation>
        <location evidence="1">Nucleus</location>
    </subcellularLocation>
</comment>
<dbReference type="GO" id="GO:0005634">
    <property type="term" value="C:nucleus"/>
    <property type="evidence" value="ECO:0007669"/>
    <property type="project" value="UniProtKB-SubCell"/>
</dbReference>
<keyword evidence="3" id="KW-0804">Transcription</keyword>
<reference evidence="7" key="1">
    <citation type="journal article" date="2017" name="Nat. Commun.">
        <title>The asparagus genome sheds light on the origin and evolution of a young Y chromosome.</title>
        <authorList>
            <person name="Harkess A."/>
            <person name="Zhou J."/>
            <person name="Xu C."/>
            <person name="Bowers J.E."/>
            <person name="Van der Hulst R."/>
            <person name="Ayyampalayam S."/>
            <person name="Mercati F."/>
            <person name="Riccardi P."/>
            <person name="McKain M.R."/>
            <person name="Kakrana A."/>
            <person name="Tang H."/>
            <person name="Ray J."/>
            <person name="Groenendijk J."/>
            <person name="Arikit S."/>
            <person name="Mathioni S.M."/>
            <person name="Nakano M."/>
            <person name="Shan H."/>
            <person name="Telgmann-Rauber A."/>
            <person name="Kanno A."/>
            <person name="Yue Z."/>
            <person name="Chen H."/>
            <person name="Li W."/>
            <person name="Chen Y."/>
            <person name="Xu X."/>
            <person name="Zhang Y."/>
            <person name="Luo S."/>
            <person name="Chen H."/>
            <person name="Gao J."/>
            <person name="Mao Z."/>
            <person name="Pires J.C."/>
            <person name="Luo M."/>
            <person name="Kudrna D."/>
            <person name="Wing R.A."/>
            <person name="Meyers B.C."/>
            <person name="Yi K."/>
            <person name="Kong H."/>
            <person name="Lavrijsen P."/>
            <person name="Sunseri F."/>
            <person name="Falavigna A."/>
            <person name="Ye Y."/>
            <person name="Leebens-Mack J.H."/>
            <person name="Chen G."/>
        </authorList>
    </citation>
    <scope>NUCLEOTIDE SEQUENCE [LARGE SCALE GENOMIC DNA]</scope>
    <source>
        <strain evidence="7">cv. DH0086</strain>
    </source>
</reference>
<dbReference type="OrthoDB" id="118550at2759"/>
<dbReference type="SMART" id="SM00717">
    <property type="entry name" value="SANT"/>
    <property type="match status" value="1"/>
</dbReference>
<evidence type="ECO:0000256" key="2">
    <source>
        <dbReference type="ARBA" id="ARBA00023015"/>
    </source>
</evidence>
<dbReference type="InterPro" id="IPR009057">
    <property type="entry name" value="Homeodomain-like_sf"/>
</dbReference>
<sequence>MDFCGWSWEENKLFEMALAVIDEDNPDRWKEIISVIGGKRSEEEVKKHYEALLRDLNIIESGMFDQEFGEAQDCTQDITLTGDEQKLLTELSIENCLRRQLLH</sequence>
<dbReference type="Proteomes" id="UP000243459">
    <property type="component" value="Chromosome 7"/>
</dbReference>
<evidence type="ECO:0000256" key="3">
    <source>
        <dbReference type="ARBA" id="ARBA00023163"/>
    </source>
</evidence>
<dbReference type="FunFam" id="1.10.10.60:FF:000154">
    <property type="entry name" value="Transcription factor SRM1"/>
    <property type="match status" value="1"/>
</dbReference>
<organism evidence="6 7">
    <name type="scientific">Asparagus officinalis</name>
    <name type="common">Garden asparagus</name>
    <dbReference type="NCBI Taxonomy" id="4686"/>
    <lineage>
        <taxon>Eukaryota</taxon>
        <taxon>Viridiplantae</taxon>
        <taxon>Streptophyta</taxon>
        <taxon>Embryophyta</taxon>
        <taxon>Tracheophyta</taxon>
        <taxon>Spermatophyta</taxon>
        <taxon>Magnoliopsida</taxon>
        <taxon>Liliopsida</taxon>
        <taxon>Asparagales</taxon>
        <taxon>Asparagaceae</taxon>
        <taxon>Asparagoideae</taxon>
        <taxon>Asparagus</taxon>
    </lineage>
</organism>
<dbReference type="PROSITE" id="PS50090">
    <property type="entry name" value="MYB_LIKE"/>
    <property type="match status" value="1"/>
</dbReference>
<dbReference type="AlphaFoldDB" id="A0A5P1EAY4"/>
<keyword evidence="4" id="KW-0539">Nucleus</keyword>
<evidence type="ECO:0000259" key="5">
    <source>
        <dbReference type="PROSITE" id="PS50090"/>
    </source>
</evidence>
<dbReference type="Gene3D" id="1.10.10.60">
    <property type="entry name" value="Homeodomain-like"/>
    <property type="match status" value="1"/>
</dbReference>
<feature type="domain" description="Myb-like" evidence="5">
    <location>
        <begin position="6"/>
        <end position="53"/>
    </location>
</feature>
<evidence type="ECO:0000313" key="6">
    <source>
        <dbReference type="EMBL" id="ONK63056.1"/>
    </source>
</evidence>
<dbReference type="EMBL" id="CM007387">
    <property type="protein sequence ID" value="ONK63056.1"/>
    <property type="molecule type" value="Genomic_DNA"/>
</dbReference>
<dbReference type="Gramene" id="ONK63056">
    <property type="protein sequence ID" value="ONK63056"/>
    <property type="gene ID" value="A4U43_C07F10960"/>
</dbReference>
<dbReference type="PANTHER" id="PTHR43952">
    <property type="entry name" value="MYB FAMILY TRANSCRIPTION FACTOR-RELATED"/>
    <property type="match status" value="1"/>
</dbReference>
<accession>A0A5P1EAY4</accession>
<proteinExistence type="predicted"/>
<dbReference type="SUPFAM" id="SSF46689">
    <property type="entry name" value="Homeodomain-like"/>
    <property type="match status" value="1"/>
</dbReference>
<dbReference type="PANTHER" id="PTHR43952:SF45">
    <property type="entry name" value="PROTEIN RADIALIS-LIKE 4"/>
    <property type="match status" value="1"/>
</dbReference>
<dbReference type="CDD" id="cd00167">
    <property type="entry name" value="SANT"/>
    <property type="match status" value="1"/>
</dbReference>
<evidence type="ECO:0000313" key="7">
    <source>
        <dbReference type="Proteomes" id="UP000243459"/>
    </source>
</evidence>
<name>A0A5P1EAY4_ASPOF</name>
<dbReference type="InterPro" id="IPR044636">
    <property type="entry name" value="RADIALIS-like"/>
</dbReference>